<proteinExistence type="predicted"/>
<evidence type="ECO:0000256" key="2">
    <source>
        <dbReference type="ARBA" id="ARBA00022692"/>
    </source>
</evidence>
<evidence type="ECO:0000256" key="4">
    <source>
        <dbReference type="ARBA" id="ARBA00023098"/>
    </source>
</evidence>
<dbReference type="Proteomes" id="UP000053237">
    <property type="component" value="Unassembled WGS sequence"/>
</dbReference>
<dbReference type="PANTHER" id="PTHR23063:SF60">
    <property type="entry name" value="LYSOPHOSPHATIDIC ACID:OLEOYL-COA ACYLTRANSFERASE 1"/>
    <property type="match status" value="1"/>
</dbReference>
<dbReference type="OrthoDB" id="272512at2759"/>
<keyword evidence="3" id="KW-1133">Transmembrane helix</keyword>
<accession>A0A024GT38</accession>
<dbReference type="PANTHER" id="PTHR23063">
    <property type="entry name" value="PHOSPHOLIPID ACYLTRANSFERASE"/>
    <property type="match status" value="1"/>
</dbReference>
<evidence type="ECO:0000256" key="6">
    <source>
        <dbReference type="ARBA" id="ARBA00023315"/>
    </source>
</evidence>
<evidence type="ECO:0000256" key="5">
    <source>
        <dbReference type="ARBA" id="ARBA00023136"/>
    </source>
</evidence>
<dbReference type="SUPFAM" id="SSF69593">
    <property type="entry name" value="Glycerol-3-phosphate (1)-acyltransferase"/>
    <property type="match status" value="1"/>
</dbReference>
<dbReference type="AlphaFoldDB" id="A0A024GT38"/>
<keyword evidence="1" id="KW-0808">Transferase</keyword>
<keyword evidence="6" id="KW-0012">Acyltransferase</keyword>
<evidence type="ECO:0008006" key="9">
    <source>
        <dbReference type="Google" id="ProtNLM"/>
    </source>
</evidence>
<sequence length="245" mass="27959">MTKGNSSTLSNLIQTKPKDLILCNHTNFFEILYLAKRYSPHFVFPLYETKKESQKEAIVKECNLIQAIYEALRIPSIHRSNHSKPQTLTQILQKASYPIVVFPEGIRSNGQSVLSFLPIQQPTRVHLVAFRYDYHYVSPSFSAGSAWRHLVKISFAVYHQLHLTCLDASHLSQHVKAKEDQADGSLQQYRKLLAAMLRTKGVDLNVEDFCSFNAYWNHVSCGGKASAATFTLRKAPHEHARWKES</sequence>
<keyword evidence="8" id="KW-1185">Reference proteome</keyword>
<organism evidence="7 8">
    <name type="scientific">Albugo candida</name>
    <dbReference type="NCBI Taxonomy" id="65357"/>
    <lineage>
        <taxon>Eukaryota</taxon>
        <taxon>Sar</taxon>
        <taxon>Stramenopiles</taxon>
        <taxon>Oomycota</taxon>
        <taxon>Peronosporomycetes</taxon>
        <taxon>Albuginales</taxon>
        <taxon>Albuginaceae</taxon>
        <taxon>Albugo</taxon>
    </lineage>
</organism>
<dbReference type="GO" id="GO:0016746">
    <property type="term" value="F:acyltransferase activity"/>
    <property type="evidence" value="ECO:0007669"/>
    <property type="project" value="UniProtKB-KW"/>
</dbReference>
<reference evidence="7 8" key="1">
    <citation type="submission" date="2012-05" db="EMBL/GenBank/DDBJ databases">
        <title>Recombination and specialization in a pathogen metapopulation.</title>
        <authorList>
            <person name="Gardiner A."/>
            <person name="Kemen E."/>
            <person name="Schultz-Larsen T."/>
            <person name="MacLean D."/>
            <person name="Van Oosterhout C."/>
            <person name="Jones J.D.G."/>
        </authorList>
    </citation>
    <scope>NUCLEOTIDE SEQUENCE [LARGE SCALE GENOMIC DNA]</scope>
    <source>
        <strain evidence="7 8">Ac Nc2</strain>
    </source>
</reference>
<dbReference type="GO" id="GO:0006629">
    <property type="term" value="P:lipid metabolic process"/>
    <property type="evidence" value="ECO:0007669"/>
    <property type="project" value="UniProtKB-KW"/>
</dbReference>
<comment type="caution">
    <text evidence="7">The sequence shown here is derived from an EMBL/GenBank/DDBJ whole genome shotgun (WGS) entry which is preliminary data.</text>
</comment>
<keyword evidence="5" id="KW-0472">Membrane</keyword>
<gene>
    <name evidence="7" type="ORF">BN9_113640</name>
</gene>
<protein>
    <recommendedName>
        <fullName evidence="9">Phospholipid/glycerol acyltransferase domain-containing protein</fullName>
    </recommendedName>
</protein>
<evidence type="ECO:0000313" key="7">
    <source>
        <dbReference type="EMBL" id="CCI49890.1"/>
    </source>
</evidence>
<evidence type="ECO:0000256" key="3">
    <source>
        <dbReference type="ARBA" id="ARBA00022989"/>
    </source>
</evidence>
<keyword evidence="4" id="KW-0443">Lipid metabolism</keyword>
<evidence type="ECO:0000256" key="1">
    <source>
        <dbReference type="ARBA" id="ARBA00022679"/>
    </source>
</evidence>
<name>A0A024GT38_9STRA</name>
<dbReference type="InParanoid" id="A0A024GT38"/>
<keyword evidence="2" id="KW-0812">Transmembrane</keyword>
<evidence type="ECO:0000313" key="8">
    <source>
        <dbReference type="Proteomes" id="UP000053237"/>
    </source>
</evidence>
<dbReference type="EMBL" id="CAIX01000360">
    <property type="protein sequence ID" value="CCI49890.1"/>
    <property type="molecule type" value="Genomic_DNA"/>
</dbReference>